<dbReference type="Pfam" id="PF02136">
    <property type="entry name" value="NTF2"/>
    <property type="match status" value="1"/>
</dbReference>
<dbReference type="Gene3D" id="3.10.450.50">
    <property type="match status" value="1"/>
</dbReference>
<evidence type="ECO:0000259" key="1">
    <source>
        <dbReference type="PROSITE" id="PS50177"/>
    </source>
</evidence>
<dbReference type="EMBL" id="MU070018">
    <property type="protein sequence ID" value="KAF5830669.1"/>
    <property type="molecule type" value="Genomic_DNA"/>
</dbReference>
<dbReference type="SUPFAM" id="SSF54427">
    <property type="entry name" value="NTF2-like"/>
    <property type="match status" value="1"/>
</dbReference>
<dbReference type="InterPro" id="IPR032710">
    <property type="entry name" value="NTF2-like_dom_sf"/>
</dbReference>
<dbReference type="InterPro" id="IPR002075">
    <property type="entry name" value="NTF2_dom"/>
</dbReference>
<dbReference type="PROSITE" id="PS50177">
    <property type="entry name" value="NTF2_DOMAIN"/>
    <property type="match status" value="1"/>
</dbReference>
<keyword evidence="3" id="KW-1185">Reference proteome</keyword>
<evidence type="ECO:0000313" key="2">
    <source>
        <dbReference type="EMBL" id="KAF5830669.1"/>
    </source>
</evidence>
<dbReference type="InterPro" id="IPR018222">
    <property type="entry name" value="Nuclear_transport_factor_2_euk"/>
</dbReference>
<dbReference type="PANTHER" id="PTHR12612">
    <property type="entry name" value="NUCLEAR TRANSPORT FACTOR 2"/>
    <property type="match status" value="1"/>
</dbReference>
<reference evidence="2" key="1">
    <citation type="submission" date="2017-08" db="EMBL/GenBank/DDBJ databases">
        <authorList>
            <person name="Polle J.E."/>
            <person name="Barry K."/>
            <person name="Cushman J."/>
            <person name="Schmutz J."/>
            <person name="Tran D."/>
            <person name="Hathwaick L.T."/>
            <person name="Yim W.C."/>
            <person name="Jenkins J."/>
            <person name="Mckie-Krisberg Z.M."/>
            <person name="Prochnik S."/>
            <person name="Lindquist E."/>
            <person name="Dockter R.B."/>
            <person name="Adam C."/>
            <person name="Molina H."/>
            <person name="Bunkerborg J."/>
            <person name="Jin E."/>
            <person name="Buchheim M."/>
            <person name="Magnuson J."/>
        </authorList>
    </citation>
    <scope>NUCLEOTIDE SEQUENCE</scope>
    <source>
        <strain evidence="2">CCAP 19/18</strain>
    </source>
</reference>
<gene>
    <name evidence="2" type="ORF">DUNSADRAFT_14207</name>
</gene>
<evidence type="ECO:0000313" key="3">
    <source>
        <dbReference type="Proteomes" id="UP000815325"/>
    </source>
</evidence>
<name>A0ABQ7G7T5_DUNSA</name>
<dbReference type="Proteomes" id="UP000815325">
    <property type="component" value="Unassembled WGS sequence"/>
</dbReference>
<organism evidence="2 3">
    <name type="scientific">Dunaliella salina</name>
    <name type="common">Green alga</name>
    <name type="synonym">Protococcus salinus</name>
    <dbReference type="NCBI Taxonomy" id="3046"/>
    <lineage>
        <taxon>Eukaryota</taxon>
        <taxon>Viridiplantae</taxon>
        <taxon>Chlorophyta</taxon>
        <taxon>core chlorophytes</taxon>
        <taxon>Chlorophyceae</taxon>
        <taxon>CS clade</taxon>
        <taxon>Chlamydomonadales</taxon>
        <taxon>Dunaliellaceae</taxon>
        <taxon>Dunaliella</taxon>
    </lineage>
</organism>
<sequence length="166" mass="17693">MFHVLSYCTCYLDMYMGLQALAPLYSDASILEYDGAKCKGRQAIMAQLASASASLAARMIQKHEVKSVDCQPLGLDGSALVHVQGLQVFEAAGDAGAAVAFTEAFIPCCVPPRSAWVPLSFFCSAMQVSEAAGDAEAAVAFTEAFILCQVQPGEYYVANQVHRTLP</sequence>
<protein>
    <recommendedName>
        <fullName evidence="1">NTF2 domain-containing protein</fullName>
    </recommendedName>
</protein>
<feature type="domain" description="NTF2" evidence="1">
    <location>
        <begin position="1"/>
        <end position="164"/>
    </location>
</feature>
<accession>A0ABQ7G7T5</accession>
<proteinExistence type="predicted"/>
<comment type="caution">
    <text evidence="2">The sequence shown here is derived from an EMBL/GenBank/DDBJ whole genome shotgun (WGS) entry which is preliminary data.</text>
</comment>
<dbReference type="InterPro" id="IPR045875">
    <property type="entry name" value="NTF2"/>
</dbReference>